<gene>
    <name evidence="2" type="ORF">CLV62_10151</name>
</gene>
<feature type="transmembrane region" description="Helical" evidence="1">
    <location>
        <begin position="16"/>
        <end position="38"/>
    </location>
</feature>
<sequence length="171" mass="19703">MNTKILFSETQKFRQWWLWILLLAVFFKCNSLFLYGIFKQIVKGEQFGNNPMSDTGLLSVSIVTFIITSLIICLFAYLRLDTKITEDGIYVKFFPFNLTYKKHEWEQISKSFVRQYNPISEYGGWGLRLGALNVSGNKGLQLVFKNGKKLLIGTNKVAELNELLTKIGKVN</sequence>
<dbReference type="RefSeq" id="WP_110308778.1">
    <property type="nucleotide sequence ID" value="NZ_QICL01000001.1"/>
</dbReference>
<evidence type="ECO:0000313" key="2">
    <source>
        <dbReference type="EMBL" id="PXV68788.1"/>
    </source>
</evidence>
<dbReference type="OrthoDB" id="582675at2"/>
<evidence type="ECO:0000313" key="3">
    <source>
        <dbReference type="Proteomes" id="UP000247973"/>
    </source>
</evidence>
<protein>
    <recommendedName>
        <fullName evidence="4">PH (Pleckstrin Homology) domain-containing protein</fullName>
    </recommendedName>
</protein>
<evidence type="ECO:0000256" key="1">
    <source>
        <dbReference type="SAM" id="Phobius"/>
    </source>
</evidence>
<dbReference type="EMBL" id="QICL01000001">
    <property type="protein sequence ID" value="PXV68788.1"/>
    <property type="molecule type" value="Genomic_DNA"/>
</dbReference>
<comment type="caution">
    <text evidence="2">The sequence shown here is derived from an EMBL/GenBank/DDBJ whole genome shotgun (WGS) entry which is preliminary data.</text>
</comment>
<accession>A0A2V3PW11</accession>
<keyword evidence="3" id="KW-1185">Reference proteome</keyword>
<name>A0A2V3PW11_9BACT</name>
<keyword evidence="1" id="KW-0812">Transmembrane</keyword>
<keyword evidence="1" id="KW-1133">Transmembrane helix</keyword>
<evidence type="ECO:0008006" key="4">
    <source>
        <dbReference type="Google" id="ProtNLM"/>
    </source>
</evidence>
<dbReference type="AlphaFoldDB" id="A0A2V3PW11"/>
<reference evidence="2 3" key="1">
    <citation type="submission" date="2018-03" db="EMBL/GenBank/DDBJ databases">
        <title>Genomic Encyclopedia of Archaeal and Bacterial Type Strains, Phase II (KMG-II): from individual species to whole genera.</title>
        <authorList>
            <person name="Goeker M."/>
        </authorList>
    </citation>
    <scope>NUCLEOTIDE SEQUENCE [LARGE SCALE GENOMIC DNA]</scope>
    <source>
        <strain evidence="2 3">DSM 100214</strain>
    </source>
</reference>
<keyword evidence="1" id="KW-0472">Membrane</keyword>
<proteinExistence type="predicted"/>
<dbReference type="Proteomes" id="UP000247973">
    <property type="component" value="Unassembled WGS sequence"/>
</dbReference>
<feature type="transmembrane region" description="Helical" evidence="1">
    <location>
        <begin position="58"/>
        <end position="78"/>
    </location>
</feature>
<organism evidence="2 3">
    <name type="scientific">Dysgonomonas alginatilytica</name>
    <dbReference type="NCBI Taxonomy" id="1605892"/>
    <lineage>
        <taxon>Bacteria</taxon>
        <taxon>Pseudomonadati</taxon>
        <taxon>Bacteroidota</taxon>
        <taxon>Bacteroidia</taxon>
        <taxon>Bacteroidales</taxon>
        <taxon>Dysgonomonadaceae</taxon>
        <taxon>Dysgonomonas</taxon>
    </lineage>
</organism>